<keyword evidence="7 17" id="KW-0812">Transmembrane</keyword>
<feature type="domain" description="CHASE" evidence="22">
    <location>
        <begin position="70"/>
        <end position="231"/>
    </location>
</feature>
<dbReference type="CDD" id="cd00130">
    <property type="entry name" value="PAS"/>
    <property type="match status" value="3"/>
</dbReference>
<dbReference type="Pfam" id="PF00989">
    <property type="entry name" value="PAS"/>
    <property type="match status" value="1"/>
</dbReference>
<evidence type="ECO:0000256" key="5">
    <source>
        <dbReference type="ARBA" id="ARBA00022553"/>
    </source>
</evidence>
<evidence type="ECO:0000313" key="24">
    <source>
        <dbReference type="Proteomes" id="UP000075787"/>
    </source>
</evidence>
<dbReference type="SMART" id="SM00448">
    <property type="entry name" value="REC"/>
    <property type="match status" value="2"/>
</dbReference>
<dbReference type="SUPFAM" id="SSF52172">
    <property type="entry name" value="CheY-like"/>
    <property type="match status" value="2"/>
</dbReference>
<dbReference type="SMART" id="SM01079">
    <property type="entry name" value="CHASE"/>
    <property type="match status" value="1"/>
</dbReference>
<dbReference type="GO" id="GO:0005524">
    <property type="term" value="F:ATP binding"/>
    <property type="evidence" value="ECO:0007669"/>
    <property type="project" value="UniProtKB-KW"/>
</dbReference>
<feature type="domain" description="Response regulatory" evidence="19">
    <location>
        <begin position="1156"/>
        <end position="1273"/>
    </location>
</feature>
<dbReference type="GO" id="GO:0005886">
    <property type="term" value="C:plasma membrane"/>
    <property type="evidence" value="ECO:0007669"/>
    <property type="project" value="UniProtKB-SubCell"/>
</dbReference>
<organism evidence="23 24">
    <name type="scientific">Tistrella mobilis</name>
    <dbReference type="NCBI Taxonomy" id="171437"/>
    <lineage>
        <taxon>Bacteria</taxon>
        <taxon>Pseudomonadati</taxon>
        <taxon>Pseudomonadota</taxon>
        <taxon>Alphaproteobacteria</taxon>
        <taxon>Geminicoccales</taxon>
        <taxon>Geminicoccaceae</taxon>
        <taxon>Tistrella</taxon>
    </lineage>
</organism>
<dbReference type="InterPro" id="IPR003594">
    <property type="entry name" value="HATPase_dom"/>
</dbReference>
<dbReference type="SUPFAM" id="SSF47226">
    <property type="entry name" value="Histidine-containing phosphotransfer domain, HPT domain"/>
    <property type="match status" value="1"/>
</dbReference>
<keyword evidence="8" id="KW-0547">Nucleotide-binding</keyword>
<dbReference type="Gene3D" id="3.30.450.20">
    <property type="entry name" value="PAS domain"/>
    <property type="match status" value="4"/>
</dbReference>
<dbReference type="InterPro" id="IPR003661">
    <property type="entry name" value="HisK_dim/P_dom"/>
</dbReference>
<feature type="coiled-coil region" evidence="15">
    <location>
        <begin position="854"/>
        <end position="881"/>
    </location>
</feature>
<dbReference type="PROSITE" id="PS50839">
    <property type="entry name" value="CHASE"/>
    <property type="match status" value="1"/>
</dbReference>
<dbReference type="Gene3D" id="1.20.120.160">
    <property type="entry name" value="HPT domain"/>
    <property type="match status" value="1"/>
</dbReference>
<dbReference type="Pfam" id="PF12860">
    <property type="entry name" value="PAS_7"/>
    <property type="match status" value="1"/>
</dbReference>
<dbReference type="PANTHER" id="PTHR45339:SF1">
    <property type="entry name" value="HYBRID SIGNAL TRANSDUCTION HISTIDINE KINASE J"/>
    <property type="match status" value="1"/>
</dbReference>
<dbReference type="InterPro" id="IPR004358">
    <property type="entry name" value="Sig_transdc_His_kin-like_C"/>
</dbReference>
<dbReference type="InterPro" id="IPR036890">
    <property type="entry name" value="HATPase_C_sf"/>
</dbReference>
<dbReference type="SMART" id="SM00387">
    <property type="entry name" value="HATPase_c"/>
    <property type="match status" value="1"/>
</dbReference>
<evidence type="ECO:0000256" key="15">
    <source>
        <dbReference type="SAM" id="Coils"/>
    </source>
</evidence>
<dbReference type="Pfam" id="PF00512">
    <property type="entry name" value="HisKA"/>
    <property type="match status" value="1"/>
</dbReference>
<evidence type="ECO:0000313" key="23">
    <source>
        <dbReference type="EMBL" id="KYO52753.1"/>
    </source>
</evidence>
<dbReference type="Pfam" id="PF02518">
    <property type="entry name" value="HATPase_c"/>
    <property type="match status" value="1"/>
</dbReference>
<dbReference type="InterPro" id="IPR036641">
    <property type="entry name" value="HPT_dom_sf"/>
</dbReference>
<dbReference type="PRINTS" id="PR00344">
    <property type="entry name" value="BCTRLSENSOR"/>
</dbReference>
<comment type="subcellular location">
    <subcellularLocation>
        <location evidence="2">Cell membrane</location>
        <topology evidence="2">Multi-pass membrane protein</topology>
    </subcellularLocation>
</comment>
<feature type="transmembrane region" description="Helical" evidence="17">
    <location>
        <begin position="302"/>
        <end position="321"/>
    </location>
</feature>
<dbReference type="InterPro" id="IPR001789">
    <property type="entry name" value="Sig_transdc_resp-reg_receiver"/>
</dbReference>
<dbReference type="GO" id="GO:0000155">
    <property type="term" value="F:phosphorelay sensor kinase activity"/>
    <property type="evidence" value="ECO:0007669"/>
    <property type="project" value="InterPro"/>
</dbReference>
<gene>
    <name evidence="23" type="ORF">AUP44_27525</name>
</gene>
<keyword evidence="10" id="KW-0067">ATP-binding</keyword>
<dbReference type="Proteomes" id="UP000075787">
    <property type="component" value="Unassembled WGS sequence"/>
</dbReference>
<dbReference type="Pfam" id="PF03924">
    <property type="entry name" value="CHASE"/>
    <property type="match status" value="1"/>
</dbReference>
<keyword evidence="12" id="KW-0902">Two-component regulatory system</keyword>
<dbReference type="InterPro" id="IPR005467">
    <property type="entry name" value="His_kinase_dom"/>
</dbReference>
<evidence type="ECO:0000256" key="2">
    <source>
        <dbReference type="ARBA" id="ARBA00004651"/>
    </source>
</evidence>
<dbReference type="EC" id="2.7.13.3" evidence="3"/>
<reference evidence="23 24" key="1">
    <citation type="submission" date="2015-12" db="EMBL/GenBank/DDBJ databases">
        <title>Genome sequence of Tistrella mobilis MCCC 1A02139.</title>
        <authorList>
            <person name="Lu L."/>
            <person name="Lai Q."/>
            <person name="Shao Z."/>
            <person name="Qian P."/>
        </authorList>
    </citation>
    <scope>NUCLEOTIDE SEQUENCE [LARGE SCALE GENOMIC DNA]</scope>
    <source>
        <strain evidence="23 24">MCCC 1A02139</strain>
    </source>
</reference>
<dbReference type="SMART" id="SM00388">
    <property type="entry name" value="HisKA"/>
    <property type="match status" value="1"/>
</dbReference>
<feature type="modified residue" description="4-aspartylphosphate" evidence="14">
    <location>
        <position position="1210"/>
    </location>
</feature>
<dbReference type="CDD" id="cd17546">
    <property type="entry name" value="REC_hyHK_CKI1_RcsC-like"/>
    <property type="match status" value="1"/>
</dbReference>
<dbReference type="EMBL" id="LPZR01000145">
    <property type="protein sequence ID" value="KYO52753.1"/>
    <property type="molecule type" value="Genomic_DNA"/>
</dbReference>
<evidence type="ECO:0000256" key="16">
    <source>
        <dbReference type="SAM" id="MobiDB-lite"/>
    </source>
</evidence>
<dbReference type="InterPro" id="IPR000014">
    <property type="entry name" value="PAS"/>
</dbReference>
<keyword evidence="4" id="KW-1003">Cell membrane</keyword>
<dbReference type="Pfam" id="PF08448">
    <property type="entry name" value="PAS_4"/>
    <property type="match status" value="2"/>
</dbReference>
<dbReference type="Gene3D" id="3.30.565.10">
    <property type="entry name" value="Histidine kinase-like ATPase, C-terminal domain"/>
    <property type="match status" value="1"/>
</dbReference>
<evidence type="ECO:0000256" key="12">
    <source>
        <dbReference type="ARBA" id="ARBA00023012"/>
    </source>
</evidence>
<keyword evidence="11 17" id="KW-1133">Transmembrane helix</keyword>
<evidence type="ECO:0000259" key="19">
    <source>
        <dbReference type="PROSITE" id="PS50110"/>
    </source>
</evidence>
<dbReference type="InterPro" id="IPR006189">
    <property type="entry name" value="CHASE_dom"/>
</dbReference>
<dbReference type="SUPFAM" id="SSF55785">
    <property type="entry name" value="PYP-like sensor domain (PAS domain)"/>
    <property type="match status" value="4"/>
</dbReference>
<feature type="domain" description="PAC" evidence="21">
    <location>
        <begin position="429"/>
        <end position="481"/>
    </location>
</feature>
<evidence type="ECO:0000256" key="13">
    <source>
        <dbReference type="ARBA" id="ARBA00023136"/>
    </source>
</evidence>
<dbReference type="Gene3D" id="3.30.450.350">
    <property type="entry name" value="CHASE domain"/>
    <property type="match status" value="1"/>
</dbReference>
<evidence type="ECO:0000256" key="4">
    <source>
        <dbReference type="ARBA" id="ARBA00022475"/>
    </source>
</evidence>
<evidence type="ECO:0000259" key="21">
    <source>
        <dbReference type="PROSITE" id="PS50113"/>
    </source>
</evidence>
<dbReference type="InterPro" id="IPR035965">
    <property type="entry name" value="PAS-like_dom_sf"/>
</dbReference>
<dbReference type="InterPro" id="IPR000700">
    <property type="entry name" value="PAS-assoc_C"/>
</dbReference>
<dbReference type="PROSITE" id="PS50112">
    <property type="entry name" value="PAS"/>
    <property type="match status" value="1"/>
</dbReference>
<feature type="compositionally biased region" description="Basic and acidic residues" evidence="16">
    <location>
        <begin position="1417"/>
        <end position="1442"/>
    </location>
</feature>
<evidence type="ECO:0000256" key="11">
    <source>
        <dbReference type="ARBA" id="ARBA00022989"/>
    </source>
</evidence>
<feature type="modified residue" description="4-aspartylphosphate" evidence="14">
    <location>
        <position position="1344"/>
    </location>
</feature>
<dbReference type="PROSITE" id="PS50109">
    <property type="entry name" value="HIS_KIN"/>
    <property type="match status" value="1"/>
</dbReference>
<dbReference type="GO" id="GO:0006355">
    <property type="term" value="P:regulation of DNA-templated transcription"/>
    <property type="evidence" value="ECO:0007669"/>
    <property type="project" value="InterPro"/>
</dbReference>
<proteinExistence type="predicted"/>
<keyword evidence="5 14" id="KW-0597">Phosphoprotein</keyword>
<feature type="domain" description="Response regulatory" evidence="19">
    <location>
        <begin position="1295"/>
        <end position="1414"/>
    </location>
</feature>
<dbReference type="PANTHER" id="PTHR45339">
    <property type="entry name" value="HYBRID SIGNAL TRANSDUCTION HISTIDINE KINASE J"/>
    <property type="match status" value="1"/>
</dbReference>
<evidence type="ECO:0000256" key="9">
    <source>
        <dbReference type="ARBA" id="ARBA00022777"/>
    </source>
</evidence>
<feature type="domain" description="PAS" evidence="20">
    <location>
        <begin position="732"/>
        <end position="785"/>
    </location>
</feature>
<name>A0A162L1M8_9PROT</name>
<dbReference type="SUPFAM" id="SSF47384">
    <property type="entry name" value="Homodimeric domain of signal transducing histidine kinase"/>
    <property type="match status" value="1"/>
</dbReference>
<comment type="caution">
    <text evidence="23">The sequence shown here is derived from an EMBL/GenBank/DDBJ whole genome shotgun (WGS) entry which is preliminary data.</text>
</comment>
<evidence type="ECO:0000256" key="14">
    <source>
        <dbReference type="PROSITE-ProRule" id="PRU00169"/>
    </source>
</evidence>
<accession>A0A162L1M8</accession>
<sequence length="1584" mass="170498">MRPYRAVVLLLILGLAAAVLGGVWRYQTNQTVIGNRFRLTATDMAGRIADRIHTYEYGLLGARGALLVGGDGDMTLSAFRTYAASRDIAREFPGALGFGVITRLRPGEEEAFIARERADGRPDFAIRRLTAHEGERWIIRYIEPTAPNAGAAGLDIASETSRAAAARAAMTSGQAALTAPITLVQATGARDRGFLLLLPVYRPGMPLGTIAERMAATTGWTYAPLVIDDVLAGTGRDDRPVELSIRDVTDDPEAEAFHRSAGFATSQLLTETLPIRIFGRDWLVTIGAGAPFIASLNLADPLYTTLVLGVITLLLAALLQMHLARLERQRLSAQASRRMAADLERQVAARTAELAEREIRFKALTELSSDWYWETDADGRFTTMSPGVLKIGLDPAQILGRTRRELVADTAQPGFRAYAGALAGRQAFRNLCYDVYDGAGRLRHVEMNGEPVFDEAGTFRGFRGSGRDLTEQMLAKTALAEREALLDAVFQTIDNGIAAFGPDLQLLAWNARFEDLHGIAPGRLAVGQDLGVVETACARGAAADLARLRDLIAADDAVLIEPFETTHEDGRVIETRLRRMQRGGLVASCADVTEERGRAAEIVRGRDMLAGVMHASLNAIMTLEPIRDEAGQIDDFRIVMANAAFVRKTGVSLDQAIGNTLKTLRSREGPELVARYAAVVDSGEPALFDHAARRDSGDRWFRVQAVRLGEGCVVTFSDVTEIRHGEAQLRESEARLQALFGTLGVGIVVTDAEGRMTMVNAATERLFGWPADRMIGQNVAMLMDPAIAAAHDGYLARQDAGATPRVLGLNRELEGRRQDGSSFPIDLSIGAFTTGQGRMFVGAITDLSVRNQAMVKLREANVQLEHQASELASLAAALERAKVMAETASQAKSDFLANMSHEIRTPMNGVMGMTQILLGTPLDDEQRGYAETVRDSAEALLVVIDDILDISKLEADRVELEHLPFDLTELLDGVAAILAPRARDKGIEIACMAEPGTGSGWLGDPTRLRQILLNLAGNAVKFTERGHVAVTVRDLGPVAGEACEEADRRRLLFEVRDTGIGMSTGQTAKLFHKFAQADASITRRFGGSGLGLAICLKLVELMKGTISVDSEPGQGSVFRFEVPLDRAMPTAGPAAGDKAEGRGTEARLDAGLRGRRALIVDDLPLNRRILAHHLGELGMELSEAGDVNESLRLLEKAAQAGAPVDLVVTDLNLGGMDGATLGTWLRLHPRFQSVRMILAASSPPAAEAARVFDAVITKPIRRAELIAALARSFDLPPPAAPAETPPALPVSSGGRVLLVEDNTVNQVVASTILEKQGYRVAVVENGAEAIEACRADDFDLVFMDVQMPVMDGMEATRRIRAAEARGGRPRTPIVAMTANAMAGMREEYMAAGMDDFVPKPFRAEKLLAMAARWTVRKDRAAPETGTREETGTRAEGPPRAEDATPLLDEAPMATLRGLTSAATLASMVASFESTGRQQVREVAAALSIGDQDRLRQLGHDMISIAGNCGLTALMKAGQALQAAARAGDQAATEAAATRIAAIGQPSWDLFHRHFAAEEDEITARHQTTVTDKVTQRGDDIHTGE</sequence>
<evidence type="ECO:0000256" key="1">
    <source>
        <dbReference type="ARBA" id="ARBA00000085"/>
    </source>
</evidence>
<dbReference type="InterPro" id="IPR013767">
    <property type="entry name" value="PAS_fold"/>
</dbReference>
<dbReference type="CDD" id="cd16922">
    <property type="entry name" value="HATPase_EvgS-ArcB-TorS-like"/>
    <property type="match status" value="1"/>
</dbReference>
<evidence type="ECO:0000256" key="6">
    <source>
        <dbReference type="ARBA" id="ARBA00022679"/>
    </source>
</evidence>
<feature type="region of interest" description="Disordered" evidence="16">
    <location>
        <begin position="1561"/>
        <end position="1584"/>
    </location>
</feature>
<dbReference type="Pfam" id="PF00072">
    <property type="entry name" value="Response_reg"/>
    <property type="match status" value="2"/>
</dbReference>
<dbReference type="PROSITE" id="PS50110">
    <property type="entry name" value="RESPONSE_REGULATORY"/>
    <property type="match status" value="2"/>
</dbReference>
<evidence type="ECO:0000256" key="7">
    <source>
        <dbReference type="ARBA" id="ARBA00022692"/>
    </source>
</evidence>
<dbReference type="PROSITE" id="PS50113">
    <property type="entry name" value="PAC"/>
    <property type="match status" value="2"/>
</dbReference>
<keyword evidence="13 17" id="KW-0472">Membrane</keyword>
<dbReference type="InterPro" id="IPR011006">
    <property type="entry name" value="CheY-like_superfamily"/>
</dbReference>
<dbReference type="Gene3D" id="1.10.287.130">
    <property type="match status" value="1"/>
</dbReference>
<keyword evidence="15" id="KW-0175">Coiled coil</keyword>
<protein>
    <recommendedName>
        <fullName evidence="3">histidine kinase</fullName>
        <ecNumber evidence="3">2.7.13.3</ecNumber>
    </recommendedName>
</protein>
<feature type="compositionally biased region" description="Basic and acidic residues" evidence="16">
    <location>
        <begin position="1573"/>
        <end position="1584"/>
    </location>
</feature>
<dbReference type="SMART" id="SM00086">
    <property type="entry name" value="PAC"/>
    <property type="match status" value="2"/>
</dbReference>
<dbReference type="SMART" id="SM00091">
    <property type="entry name" value="PAS"/>
    <property type="match status" value="4"/>
</dbReference>
<dbReference type="Gene3D" id="3.40.50.2300">
    <property type="match status" value="2"/>
</dbReference>
<dbReference type="FunFam" id="3.30.565.10:FF:000078">
    <property type="entry name" value="Two-component sensor histidine kinase"/>
    <property type="match status" value="1"/>
</dbReference>
<dbReference type="NCBIfam" id="TIGR00229">
    <property type="entry name" value="sensory_box"/>
    <property type="match status" value="2"/>
</dbReference>
<dbReference type="InterPro" id="IPR042240">
    <property type="entry name" value="CHASE_sf"/>
</dbReference>
<evidence type="ECO:0000256" key="3">
    <source>
        <dbReference type="ARBA" id="ARBA00012438"/>
    </source>
</evidence>
<dbReference type="SUPFAM" id="SSF55874">
    <property type="entry name" value="ATPase domain of HSP90 chaperone/DNA topoisomerase II/histidine kinase"/>
    <property type="match status" value="1"/>
</dbReference>
<evidence type="ECO:0000259" key="18">
    <source>
        <dbReference type="PROSITE" id="PS50109"/>
    </source>
</evidence>
<dbReference type="FunFam" id="1.10.287.130:FF:000002">
    <property type="entry name" value="Two-component osmosensing histidine kinase"/>
    <property type="match status" value="1"/>
</dbReference>
<feature type="domain" description="PAC" evidence="21">
    <location>
        <begin position="809"/>
        <end position="859"/>
    </location>
</feature>
<dbReference type="InterPro" id="IPR036097">
    <property type="entry name" value="HisK_dim/P_sf"/>
</dbReference>
<evidence type="ECO:0000256" key="10">
    <source>
        <dbReference type="ARBA" id="ARBA00022840"/>
    </source>
</evidence>
<evidence type="ECO:0000256" key="8">
    <source>
        <dbReference type="ARBA" id="ARBA00022741"/>
    </source>
</evidence>
<evidence type="ECO:0000259" key="22">
    <source>
        <dbReference type="PROSITE" id="PS50839"/>
    </source>
</evidence>
<evidence type="ECO:0000259" key="20">
    <source>
        <dbReference type="PROSITE" id="PS50112"/>
    </source>
</evidence>
<evidence type="ECO:0000256" key="17">
    <source>
        <dbReference type="SAM" id="Phobius"/>
    </source>
</evidence>
<dbReference type="CDD" id="cd00082">
    <property type="entry name" value="HisKA"/>
    <property type="match status" value="1"/>
</dbReference>
<comment type="catalytic activity">
    <reaction evidence="1">
        <text>ATP + protein L-histidine = ADP + protein N-phospho-L-histidine.</text>
        <dbReference type="EC" id="2.7.13.3"/>
    </reaction>
</comment>
<feature type="domain" description="Histidine kinase" evidence="18">
    <location>
        <begin position="898"/>
        <end position="1126"/>
    </location>
</feature>
<feature type="region of interest" description="Disordered" evidence="16">
    <location>
        <begin position="1417"/>
        <end position="1444"/>
    </location>
</feature>
<keyword evidence="9" id="KW-0418">Kinase</keyword>
<dbReference type="InterPro" id="IPR001610">
    <property type="entry name" value="PAC"/>
</dbReference>
<dbReference type="InterPro" id="IPR013656">
    <property type="entry name" value="PAS_4"/>
</dbReference>
<keyword evidence="6" id="KW-0808">Transferase</keyword>